<reference evidence="1 2" key="1">
    <citation type="submission" date="2020-04" db="EMBL/GenBank/DDBJ databases">
        <title>Paenibacillus algicola sp. nov., a novel marine bacterium producing alginate lyase.</title>
        <authorList>
            <person name="Huang H."/>
        </authorList>
    </citation>
    <scope>NUCLEOTIDE SEQUENCE [LARGE SCALE GENOMIC DNA]</scope>
    <source>
        <strain evidence="1 2">L7-75</strain>
    </source>
</reference>
<comment type="caution">
    <text evidence="1">The sequence shown here is derived from an EMBL/GenBank/DDBJ whole genome shotgun (WGS) entry which is preliminary data.</text>
</comment>
<dbReference type="AlphaFoldDB" id="A0A848MA19"/>
<protein>
    <submittedName>
        <fullName evidence="1">Uncharacterized protein</fullName>
    </submittedName>
</protein>
<evidence type="ECO:0000313" key="1">
    <source>
        <dbReference type="EMBL" id="NMO97010.1"/>
    </source>
</evidence>
<accession>A0A848MA19</accession>
<sequence length="76" mass="8641">MTAAIPGHEPIRAENEPIVHLLPFFVLWLKSWKIPPNMDGGEMNIIRTKNQTGLLASATCNDVMNVEYRFSQVFIK</sequence>
<dbReference type="RefSeq" id="WP_169505802.1">
    <property type="nucleotide sequence ID" value="NZ_JABBPN010000014.1"/>
</dbReference>
<organism evidence="1 2">
    <name type="scientific">Paenibacillus lemnae</name>
    <dbReference type="NCBI Taxonomy" id="1330551"/>
    <lineage>
        <taxon>Bacteria</taxon>
        <taxon>Bacillati</taxon>
        <taxon>Bacillota</taxon>
        <taxon>Bacilli</taxon>
        <taxon>Bacillales</taxon>
        <taxon>Paenibacillaceae</taxon>
        <taxon>Paenibacillus</taxon>
    </lineage>
</organism>
<gene>
    <name evidence="1" type="ORF">HII30_14685</name>
</gene>
<proteinExistence type="predicted"/>
<evidence type="ECO:0000313" key="2">
    <source>
        <dbReference type="Proteomes" id="UP000565468"/>
    </source>
</evidence>
<keyword evidence="2" id="KW-1185">Reference proteome</keyword>
<dbReference type="Proteomes" id="UP000565468">
    <property type="component" value="Unassembled WGS sequence"/>
</dbReference>
<dbReference type="EMBL" id="JABBPN010000014">
    <property type="protein sequence ID" value="NMO97010.1"/>
    <property type="molecule type" value="Genomic_DNA"/>
</dbReference>
<name>A0A848MA19_PAELE</name>